<name>X0VFP7_9ZZZZ</name>
<keyword evidence="5" id="KW-0231">Viral genome packaging</keyword>
<evidence type="ECO:0000256" key="3">
    <source>
        <dbReference type="ARBA" id="ARBA00022612"/>
    </source>
</evidence>
<evidence type="ECO:0000256" key="6">
    <source>
        <dbReference type="ARBA" id="ARBA00023296"/>
    </source>
</evidence>
<reference evidence="7" key="1">
    <citation type="journal article" date="2014" name="Front. Microbiol.">
        <title>High frequency of phylogenetically diverse reductive dehalogenase-homologous genes in deep subseafloor sedimentary metagenomes.</title>
        <authorList>
            <person name="Kawai M."/>
            <person name="Futagami T."/>
            <person name="Toyoda A."/>
            <person name="Takaki Y."/>
            <person name="Nishi S."/>
            <person name="Hori S."/>
            <person name="Arai W."/>
            <person name="Tsubouchi T."/>
            <person name="Morono Y."/>
            <person name="Uchiyama I."/>
            <person name="Ito T."/>
            <person name="Fujiyama A."/>
            <person name="Inagaki F."/>
            <person name="Takami H."/>
        </authorList>
    </citation>
    <scope>NUCLEOTIDE SEQUENCE</scope>
    <source>
        <strain evidence="7">Expedition CK06-06</strain>
    </source>
</reference>
<dbReference type="AlphaFoldDB" id="X0VFP7"/>
<protein>
    <submittedName>
        <fullName evidence="7">Uncharacterized protein</fullName>
    </submittedName>
</protein>
<gene>
    <name evidence="7" type="ORF">S01H1_41109</name>
</gene>
<dbReference type="GO" id="GO:0046718">
    <property type="term" value="P:symbiont entry into host cell"/>
    <property type="evidence" value="ECO:0007669"/>
    <property type="project" value="UniProtKB-KW"/>
</dbReference>
<evidence type="ECO:0000256" key="2">
    <source>
        <dbReference type="ARBA" id="ARBA00022595"/>
    </source>
</evidence>
<comment type="subcellular location">
    <subcellularLocation>
        <location evidence="1">Virion</location>
    </subcellularLocation>
</comment>
<keyword evidence="3" id="KW-1188">Viral release from host cell</keyword>
<organism evidence="7">
    <name type="scientific">marine sediment metagenome</name>
    <dbReference type="NCBI Taxonomy" id="412755"/>
    <lineage>
        <taxon>unclassified sequences</taxon>
        <taxon>metagenomes</taxon>
        <taxon>ecological metagenomes</taxon>
    </lineage>
</organism>
<evidence type="ECO:0000256" key="1">
    <source>
        <dbReference type="ARBA" id="ARBA00004328"/>
    </source>
</evidence>
<evidence type="ECO:0000256" key="4">
    <source>
        <dbReference type="ARBA" id="ARBA00022844"/>
    </source>
</evidence>
<proteinExistence type="predicted"/>
<dbReference type="EMBL" id="BARS01026055">
    <property type="protein sequence ID" value="GAG11293.1"/>
    <property type="molecule type" value="Genomic_DNA"/>
</dbReference>
<evidence type="ECO:0000256" key="5">
    <source>
        <dbReference type="ARBA" id="ARBA00023219"/>
    </source>
</evidence>
<sequence>MAIDSQAKKLMSRWESLKLERSTTENAWQEIADNELGRRNFTSRRTPGETRMARIYDGTSKVAGEDLAGAIHSLMTSPSGPWFELRFERPELNEMQLAMRWLDAVEKRLQAALARPEANFNAQMSETYIDLVYFGTCGMFIDDNPAQGTLFSARPLSEIYVSENSAGRIDTVFLHFSFTARQAVQEFGKRDKRAMRNVENGRTEERAEYLHAIMPNEDYREGYFGDRGKKWSS</sequence>
<accession>X0VFP7</accession>
<comment type="caution">
    <text evidence="7">The sequence shown here is derived from an EMBL/GenBank/DDBJ whole genome shotgun (WGS) entry which is preliminary data.</text>
</comment>
<dbReference type="Pfam" id="PF12236">
    <property type="entry name" value="Head-tail_con"/>
    <property type="match status" value="1"/>
</dbReference>
<feature type="non-terminal residue" evidence="7">
    <location>
        <position position="233"/>
    </location>
</feature>
<keyword evidence="2" id="KW-1162">Viral penetration into host cytoplasm</keyword>
<dbReference type="InterPro" id="IPR020991">
    <property type="entry name" value="Connector_podovirus"/>
</dbReference>
<dbReference type="GO" id="GO:0044423">
    <property type="term" value="C:virion component"/>
    <property type="evidence" value="ECO:0007669"/>
    <property type="project" value="UniProtKB-KW"/>
</dbReference>
<keyword evidence="6" id="KW-1160">Virus entry into host cell</keyword>
<keyword evidence="4" id="KW-0946">Virion</keyword>
<evidence type="ECO:0000313" key="7">
    <source>
        <dbReference type="EMBL" id="GAG11293.1"/>
    </source>
</evidence>